<gene>
    <name evidence="1" type="ORF">NLU13_9582</name>
</gene>
<keyword evidence="2" id="KW-1185">Reference proteome</keyword>
<accession>A0AA39L3Z9</accession>
<proteinExistence type="predicted"/>
<protein>
    <submittedName>
        <fullName evidence="1">Uncharacterized protein</fullName>
    </submittedName>
</protein>
<name>A0AA39L3Z9_SARSR</name>
<comment type="caution">
    <text evidence="1">The sequence shown here is derived from an EMBL/GenBank/DDBJ whole genome shotgun (WGS) entry which is preliminary data.</text>
</comment>
<evidence type="ECO:0000313" key="2">
    <source>
        <dbReference type="Proteomes" id="UP001175261"/>
    </source>
</evidence>
<evidence type="ECO:0000313" key="1">
    <source>
        <dbReference type="EMBL" id="KAK0383671.1"/>
    </source>
</evidence>
<dbReference type="EMBL" id="JAPDFR010000009">
    <property type="protein sequence ID" value="KAK0383671.1"/>
    <property type="molecule type" value="Genomic_DNA"/>
</dbReference>
<sequence>MPSSSDNNPCDACALYVVAHSQLVRDKFGGFELAVDKNGKTISPPSDMAVYCEKALVALINAAGARAMLSKKARVAGAKIADAYLAWVAADYPLDDEAVCGSLTVTKRPNRRNAAGSATAGGAGCALSGAAVE</sequence>
<organism evidence="1 2">
    <name type="scientific">Sarocladium strictum</name>
    <name type="common">Black bundle disease fungus</name>
    <name type="synonym">Acremonium strictum</name>
    <dbReference type="NCBI Taxonomy" id="5046"/>
    <lineage>
        <taxon>Eukaryota</taxon>
        <taxon>Fungi</taxon>
        <taxon>Dikarya</taxon>
        <taxon>Ascomycota</taxon>
        <taxon>Pezizomycotina</taxon>
        <taxon>Sordariomycetes</taxon>
        <taxon>Hypocreomycetidae</taxon>
        <taxon>Hypocreales</taxon>
        <taxon>Sarocladiaceae</taxon>
        <taxon>Sarocladium</taxon>
    </lineage>
</organism>
<reference evidence="1" key="1">
    <citation type="submission" date="2022-10" db="EMBL/GenBank/DDBJ databases">
        <title>Determination and structural analysis of whole genome sequence of Sarocladium strictum F4-1.</title>
        <authorList>
            <person name="Hu L."/>
            <person name="Jiang Y."/>
        </authorList>
    </citation>
    <scope>NUCLEOTIDE SEQUENCE</scope>
    <source>
        <strain evidence="1">F4-1</strain>
    </source>
</reference>
<dbReference type="Proteomes" id="UP001175261">
    <property type="component" value="Unassembled WGS sequence"/>
</dbReference>
<dbReference type="AlphaFoldDB" id="A0AA39L3Z9"/>